<dbReference type="AlphaFoldDB" id="F8P4N2"/>
<protein>
    <recommendedName>
        <fullName evidence="13">N-acetyltransferase ECO1</fullName>
    </recommendedName>
</protein>
<evidence type="ECO:0000259" key="10">
    <source>
        <dbReference type="Pfam" id="PF13878"/>
    </source>
</evidence>
<gene>
    <name evidence="12" type="ORF">SERLADRAFT_440827</name>
</gene>
<evidence type="ECO:0000256" key="5">
    <source>
        <dbReference type="ARBA" id="ARBA00022771"/>
    </source>
</evidence>
<dbReference type="Pfam" id="PF13880">
    <property type="entry name" value="Acetyltransf_13"/>
    <property type="match status" value="1"/>
</dbReference>
<evidence type="ECO:0000256" key="4">
    <source>
        <dbReference type="ARBA" id="ARBA00022723"/>
    </source>
</evidence>
<dbReference type="GO" id="GO:0005634">
    <property type="term" value="C:nucleus"/>
    <property type="evidence" value="ECO:0007669"/>
    <property type="project" value="UniProtKB-SubCell"/>
</dbReference>
<evidence type="ECO:0000256" key="1">
    <source>
        <dbReference type="ARBA" id="ARBA00004123"/>
    </source>
</evidence>
<evidence type="ECO:0008006" key="13">
    <source>
        <dbReference type="Google" id="ProtNLM"/>
    </source>
</evidence>
<evidence type="ECO:0000256" key="8">
    <source>
        <dbReference type="ARBA" id="ARBA00023306"/>
    </source>
</evidence>
<keyword evidence="7" id="KW-0539">Nucleus</keyword>
<accession>F8P4N2</accession>
<dbReference type="InterPro" id="IPR016181">
    <property type="entry name" value="Acyl_CoA_acyltransferase"/>
</dbReference>
<evidence type="ECO:0000256" key="3">
    <source>
        <dbReference type="ARBA" id="ARBA00022679"/>
    </source>
</evidence>
<evidence type="ECO:0000259" key="11">
    <source>
        <dbReference type="Pfam" id="PF13880"/>
    </source>
</evidence>
<comment type="similarity">
    <text evidence="2">Belongs to the acetyltransferase family. ECO subfamily.</text>
</comment>
<dbReference type="OrthoDB" id="428854at2759"/>
<dbReference type="InterPro" id="IPR028009">
    <property type="entry name" value="ESCO_Acetyltransf_dom"/>
</dbReference>
<dbReference type="RefSeq" id="XP_007321355.1">
    <property type="nucleotide sequence ID" value="XM_007321293.1"/>
</dbReference>
<keyword evidence="9" id="KW-0012">Acyltransferase</keyword>
<evidence type="ECO:0000256" key="6">
    <source>
        <dbReference type="ARBA" id="ARBA00022833"/>
    </source>
</evidence>
<dbReference type="SUPFAM" id="SSF55729">
    <property type="entry name" value="Acyl-CoA N-acyltransferases (Nat)"/>
    <property type="match status" value="1"/>
</dbReference>
<proteinExistence type="inferred from homology"/>
<feature type="domain" description="N-acetyltransferase ESCO acetyl-transferase" evidence="11">
    <location>
        <begin position="254"/>
        <end position="317"/>
    </location>
</feature>
<dbReference type="PANTHER" id="PTHR45884:SF2">
    <property type="entry name" value="N-ACETYLTRANSFERASE ECO"/>
    <property type="match status" value="1"/>
</dbReference>
<comment type="subcellular location">
    <subcellularLocation>
        <location evidence="1">Nucleus</location>
    </subcellularLocation>
</comment>
<dbReference type="KEGG" id="sla:SERLADRAFT_440827"/>
<dbReference type="HOGENOM" id="CLU_073121_0_0_1"/>
<dbReference type="GO" id="GO:0061733">
    <property type="term" value="F:protein-lysine-acetyltransferase activity"/>
    <property type="evidence" value="ECO:0007669"/>
    <property type="project" value="TreeGrafter"/>
</dbReference>
<dbReference type="GO" id="GO:0000785">
    <property type="term" value="C:chromatin"/>
    <property type="evidence" value="ECO:0007669"/>
    <property type="project" value="TreeGrafter"/>
</dbReference>
<organism>
    <name type="scientific">Serpula lacrymans var. lacrymans (strain S7.9)</name>
    <name type="common">Dry rot fungus</name>
    <dbReference type="NCBI Taxonomy" id="578457"/>
    <lineage>
        <taxon>Eukaryota</taxon>
        <taxon>Fungi</taxon>
        <taxon>Dikarya</taxon>
        <taxon>Basidiomycota</taxon>
        <taxon>Agaricomycotina</taxon>
        <taxon>Agaricomycetes</taxon>
        <taxon>Agaricomycetidae</taxon>
        <taxon>Boletales</taxon>
        <taxon>Coniophorineae</taxon>
        <taxon>Serpulaceae</taxon>
        <taxon>Serpula</taxon>
    </lineage>
</organism>
<reference evidence="12" key="1">
    <citation type="submission" date="2011-04" db="EMBL/GenBank/DDBJ databases">
        <title>Evolution of plant cell wall degrading machinery underlies the functional diversity of forest fungi.</title>
        <authorList>
            <consortium name="US DOE Joint Genome Institute (JGI-PGF)"/>
            <person name="Eastwood D.C."/>
            <person name="Floudas D."/>
            <person name="Binder M."/>
            <person name="Majcherczyk A."/>
            <person name="Schneider P."/>
            <person name="Aerts A."/>
            <person name="Asiegbu F.O."/>
            <person name="Baker S.E."/>
            <person name="Barry K."/>
            <person name="Bendiksby M."/>
            <person name="Blumentritt M."/>
            <person name="Coutinho P.M."/>
            <person name="Cullen D."/>
            <person name="Cullen D."/>
            <person name="Gathman A."/>
            <person name="Goodell B."/>
            <person name="Henrissat B."/>
            <person name="Ihrmark K."/>
            <person name="Kauserud H."/>
            <person name="Kohler A."/>
            <person name="LaButti K."/>
            <person name="Lapidus A."/>
            <person name="Lavin J.L."/>
            <person name="Lee Y.-H."/>
            <person name="Lindquist E."/>
            <person name="Lilly W."/>
            <person name="Lucas S."/>
            <person name="Morin E."/>
            <person name="Murat C."/>
            <person name="Oguiza J.A."/>
            <person name="Park J."/>
            <person name="Pisabarro A.G."/>
            <person name="Riley R."/>
            <person name="Rosling A."/>
            <person name="Salamov A."/>
            <person name="Schmidt O."/>
            <person name="Schmutz J."/>
            <person name="Skrede I."/>
            <person name="Stenlid J."/>
            <person name="Wiebenga A."/>
            <person name="Xie X."/>
            <person name="Kues U."/>
            <person name="Hibbett D.S."/>
            <person name="Hoffmeister D."/>
            <person name="Hogberg N."/>
            <person name="Martin F."/>
            <person name="Grigoriev I.V."/>
            <person name="Watkinson S.C."/>
        </authorList>
    </citation>
    <scope>NUCLEOTIDE SEQUENCE</scope>
    <source>
        <strain evidence="12">S7.9</strain>
    </source>
</reference>
<keyword evidence="8" id="KW-0131">Cell cycle</keyword>
<evidence type="ECO:0000313" key="12">
    <source>
        <dbReference type="EMBL" id="EGO21569.1"/>
    </source>
</evidence>
<keyword evidence="5" id="KW-0863">Zinc-finger</keyword>
<evidence type="ECO:0000256" key="9">
    <source>
        <dbReference type="ARBA" id="ARBA00023315"/>
    </source>
</evidence>
<dbReference type="Proteomes" id="UP000008064">
    <property type="component" value="Unassembled WGS sequence"/>
</dbReference>
<dbReference type="GO" id="GO:0007064">
    <property type="term" value="P:mitotic sister chromatid cohesion"/>
    <property type="evidence" value="ECO:0007669"/>
    <property type="project" value="TreeGrafter"/>
</dbReference>
<dbReference type="Pfam" id="PF13878">
    <property type="entry name" value="zf-C2H2_3"/>
    <property type="match status" value="1"/>
</dbReference>
<dbReference type="InterPro" id="IPR028005">
    <property type="entry name" value="AcTrfase_ESCO_Znf_dom"/>
</dbReference>
<keyword evidence="6" id="KW-0862">Zinc</keyword>
<feature type="domain" description="N-acetyltransferase ESCO zinc-finger" evidence="10">
    <location>
        <begin position="64"/>
        <end position="101"/>
    </location>
</feature>
<evidence type="ECO:0000256" key="2">
    <source>
        <dbReference type="ARBA" id="ARBA00005816"/>
    </source>
</evidence>
<dbReference type="EMBL" id="GL945438">
    <property type="protein sequence ID" value="EGO21569.1"/>
    <property type="molecule type" value="Genomic_DNA"/>
</dbReference>
<dbReference type="PANTHER" id="PTHR45884">
    <property type="entry name" value="N-ACETYLTRANSFERASE ECO"/>
    <property type="match status" value="1"/>
</dbReference>
<name>F8P4N2_SERL9</name>
<sequence length="323" mass="35628">MSVQKQHTYGSRTKVDTLSIAPLKRKQPSDTSLSSSLPFKKRVISKLKTSSNVNVKTRRKTLTQLHFSLETSILRTCSQCDLSYTKGAPDDEELHRLHCARVQRGMEWGREEERDNTACVDEIESGLKLKDGRKGRIVCFRGDVGGKIRSKLSNLLETINLTLSSPPLASPTLQASKIYLFLIPSLTKARREDIVGCVVAQRISTAMAVASKGNTPPNFINSTEKDSPILTQAPQLIAVDTSTGLFCHPTPLPTSLGIPRLFVSSTYRRQGIASHLLSAAAATFIHGYPLDPRKGEVAFTQPTESGYAIMRIWGEGNVRVYEE</sequence>
<dbReference type="GO" id="GO:0008270">
    <property type="term" value="F:zinc ion binding"/>
    <property type="evidence" value="ECO:0007669"/>
    <property type="project" value="UniProtKB-KW"/>
</dbReference>
<keyword evidence="4" id="KW-0479">Metal-binding</keyword>
<evidence type="ECO:0000256" key="7">
    <source>
        <dbReference type="ARBA" id="ARBA00023242"/>
    </source>
</evidence>
<keyword evidence="3" id="KW-0808">Transferase</keyword>
<dbReference type="GeneID" id="18815444"/>